<keyword evidence="3" id="KW-1185">Reference proteome</keyword>
<keyword evidence="1" id="KW-0812">Transmembrane</keyword>
<feature type="transmembrane region" description="Helical" evidence="1">
    <location>
        <begin position="137"/>
        <end position="158"/>
    </location>
</feature>
<keyword evidence="1" id="KW-1133">Transmembrane helix</keyword>
<evidence type="ECO:0000256" key="1">
    <source>
        <dbReference type="SAM" id="Phobius"/>
    </source>
</evidence>
<organism evidence="2 3">
    <name type="scientific">Novipirellula artificiosorum</name>
    <dbReference type="NCBI Taxonomy" id="2528016"/>
    <lineage>
        <taxon>Bacteria</taxon>
        <taxon>Pseudomonadati</taxon>
        <taxon>Planctomycetota</taxon>
        <taxon>Planctomycetia</taxon>
        <taxon>Pirellulales</taxon>
        <taxon>Pirellulaceae</taxon>
        <taxon>Novipirellula</taxon>
    </lineage>
</organism>
<dbReference type="Proteomes" id="UP000319143">
    <property type="component" value="Unassembled WGS sequence"/>
</dbReference>
<feature type="transmembrane region" description="Helical" evidence="1">
    <location>
        <begin position="444"/>
        <end position="462"/>
    </location>
</feature>
<feature type="transmembrane region" description="Helical" evidence="1">
    <location>
        <begin position="386"/>
        <end position="404"/>
    </location>
</feature>
<feature type="transmembrane region" description="Helical" evidence="1">
    <location>
        <begin position="351"/>
        <end position="374"/>
    </location>
</feature>
<feature type="transmembrane region" description="Helical" evidence="1">
    <location>
        <begin position="416"/>
        <end position="438"/>
    </location>
</feature>
<evidence type="ECO:0000313" key="2">
    <source>
        <dbReference type="EMBL" id="TWU34431.1"/>
    </source>
</evidence>
<protein>
    <submittedName>
        <fullName evidence="2">ABC-2 family transporter protein</fullName>
    </submittedName>
</protein>
<feature type="transmembrane region" description="Helical" evidence="1">
    <location>
        <begin position="474"/>
        <end position="493"/>
    </location>
</feature>
<feature type="transmembrane region" description="Helical" evidence="1">
    <location>
        <begin position="311"/>
        <end position="330"/>
    </location>
</feature>
<proteinExistence type="predicted"/>
<reference evidence="2 3" key="1">
    <citation type="submission" date="2019-02" db="EMBL/GenBank/DDBJ databases">
        <title>Deep-cultivation of Planctomycetes and their phenomic and genomic characterization uncovers novel biology.</title>
        <authorList>
            <person name="Wiegand S."/>
            <person name="Jogler M."/>
            <person name="Boedeker C."/>
            <person name="Pinto D."/>
            <person name="Vollmers J."/>
            <person name="Rivas-Marin E."/>
            <person name="Kohn T."/>
            <person name="Peeters S.H."/>
            <person name="Heuer A."/>
            <person name="Rast P."/>
            <person name="Oberbeckmann S."/>
            <person name="Bunk B."/>
            <person name="Jeske O."/>
            <person name="Meyerdierks A."/>
            <person name="Storesund J.E."/>
            <person name="Kallscheuer N."/>
            <person name="Luecker S."/>
            <person name="Lage O.M."/>
            <person name="Pohl T."/>
            <person name="Merkel B.J."/>
            <person name="Hornburger P."/>
            <person name="Mueller R.-W."/>
            <person name="Bruemmer F."/>
            <person name="Labrenz M."/>
            <person name="Spormann A.M."/>
            <person name="Op Den Camp H."/>
            <person name="Overmann J."/>
            <person name="Amann R."/>
            <person name="Jetten M.S.M."/>
            <person name="Mascher T."/>
            <person name="Medema M.H."/>
            <person name="Devos D.P."/>
            <person name="Kaster A.-K."/>
            <person name="Ovreas L."/>
            <person name="Rohde M."/>
            <person name="Galperin M.Y."/>
            <person name="Jogler C."/>
        </authorList>
    </citation>
    <scope>NUCLEOTIDE SEQUENCE [LARGE SCALE GENOMIC DNA]</scope>
    <source>
        <strain evidence="2 3">Poly41</strain>
    </source>
</reference>
<feature type="transmembrane region" description="Helical" evidence="1">
    <location>
        <begin position="91"/>
        <end position="117"/>
    </location>
</feature>
<feature type="transmembrane region" description="Helical" evidence="1">
    <location>
        <begin position="17"/>
        <end position="38"/>
    </location>
</feature>
<dbReference type="EMBL" id="SJPV01000008">
    <property type="protein sequence ID" value="TWU34431.1"/>
    <property type="molecule type" value="Genomic_DNA"/>
</dbReference>
<keyword evidence="1" id="KW-0472">Membrane</keyword>
<comment type="caution">
    <text evidence="2">The sequence shown here is derived from an EMBL/GenBank/DDBJ whole genome shotgun (WGS) entry which is preliminary data.</text>
</comment>
<feature type="transmembrane region" description="Helical" evidence="1">
    <location>
        <begin position="204"/>
        <end position="222"/>
    </location>
</feature>
<dbReference type="OrthoDB" id="223973at2"/>
<name>A0A5C6DFB6_9BACT</name>
<accession>A0A5C6DFB6</accession>
<dbReference type="AlphaFoldDB" id="A0A5C6DFB6"/>
<gene>
    <name evidence="2" type="ORF">Poly41_45790</name>
</gene>
<feature type="transmembrane region" description="Helical" evidence="1">
    <location>
        <begin position="165"/>
        <end position="184"/>
    </location>
</feature>
<evidence type="ECO:0000313" key="3">
    <source>
        <dbReference type="Proteomes" id="UP000319143"/>
    </source>
</evidence>
<dbReference type="RefSeq" id="WP_146528808.1">
    <property type="nucleotide sequence ID" value="NZ_SJPV01000008.1"/>
</dbReference>
<sequence>MNDGALRGLVWKESRQLLPLVLILLGVGLLLVFLWAGLSSDTLAMQYAGQLIPFILPALFAVGAAAVLVGQEKEQKTLWWLASLPTHPRRLILVKFAVAVVGLVIMWIACIALVGLTQSNTRYSSLEWLSYGHSIGTSGYVFLIVQSFFIMVVGFYTTWKFNNTFAGLLAILPISLLPFVVLQVVNESANGLFSPHVRFENTAFSLYGILFLAIVAVAGLAYRVATQTLAPVEPERILEGGASSWIDAWRPTNVGADRGDPYRFSISSLVWQSVHHSRWVLLGITSLILCGLVGAAVFAQHEWFVATRGMSVLLVLAGILGVSWLGVFAFTGDGSATRLRFLADRGASPTVVWIGRHLVGISILSSAGLLYWIVTYHLLGSFSSETQSPLLSVMTVTLVAAVIYSVSQWISQLTRMLAVSSVLAPVIAMIASYWLAYGVAMFELPWLVLLLLIALPMVATWLMMRRYMDGNRGILSWLVSIAGVGLFVTVPMVRPAFKIASYPRIATEVKTKALAAAKLLPNTEAPQPIAMHAIEGYLDSYQRSLVKPRPGDEELALYEKRTFNPYDLFRPPSGEITDAEALSIDSNVLVTMLHLASYQKVRFEANPTDEQEIERTGQWIRSMTDIVKGLRQSPRWIDQDRADLIEVWLTKLIGNESFRELRDRGFSKDAMAMLADQSARNEARRQAILRSWLAQETSRIRQLHHFGGYPSSWWDDSGAASSDPTTAWTQPWLKDRVADAGLRLIQAGSTGQPVEPILRELHQLVSGPGHPFVDGLYADRLRLGIQPDRPITYFNFHTTVPATQWYAPWEAQAKALALEFNL</sequence>
<feature type="transmembrane region" description="Helical" evidence="1">
    <location>
        <begin position="50"/>
        <end position="70"/>
    </location>
</feature>
<feature type="transmembrane region" description="Helical" evidence="1">
    <location>
        <begin position="279"/>
        <end position="299"/>
    </location>
</feature>